<dbReference type="InterPro" id="IPR011051">
    <property type="entry name" value="RmlC_Cupin_sf"/>
</dbReference>
<feature type="domain" description="Cupin type-2" evidence="1">
    <location>
        <begin position="39"/>
        <end position="97"/>
    </location>
</feature>
<dbReference type="CDD" id="cd02226">
    <property type="entry name" value="cupin_YdbB-like"/>
    <property type="match status" value="1"/>
</dbReference>
<comment type="caution">
    <text evidence="2">The sequence shown here is derived from an EMBL/GenBank/DDBJ whole genome shotgun (WGS) entry which is preliminary data.</text>
</comment>
<dbReference type="OrthoDB" id="9794183at2"/>
<dbReference type="Pfam" id="PF07883">
    <property type="entry name" value="Cupin_2"/>
    <property type="match status" value="1"/>
</dbReference>
<organism evidence="2 3">
    <name type="scientific">Edaphobacter aggregans</name>
    <dbReference type="NCBI Taxonomy" id="570835"/>
    <lineage>
        <taxon>Bacteria</taxon>
        <taxon>Pseudomonadati</taxon>
        <taxon>Acidobacteriota</taxon>
        <taxon>Terriglobia</taxon>
        <taxon>Terriglobales</taxon>
        <taxon>Acidobacteriaceae</taxon>
        <taxon>Edaphobacter</taxon>
    </lineage>
</organism>
<dbReference type="InterPro" id="IPR013096">
    <property type="entry name" value="Cupin_2"/>
</dbReference>
<evidence type="ECO:0000259" key="1">
    <source>
        <dbReference type="Pfam" id="PF07883"/>
    </source>
</evidence>
<dbReference type="InterPro" id="IPR014710">
    <property type="entry name" value="RmlC-like_jellyroll"/>
</dbReference>
<evidence type="ECO:0000313" key="2">
    <source>
        <dbReference type="EMBL" id="RSL17061.1"/>
    </source>
</evidence>
<dbReference type="PANTHER" id="PTHR36114:SF1">
    <property type="entry name" value="16.7 KDA PROTEIN IN WHIE LOCUS"/>
    <property type="match status" value="1"/>
</dbReference>
<name>A0A3R9NYU7_9BACT</name>
<dbReference type="PANTHER" id="PTHR36114">
    <property type="entry name" value="16.7 KDA PROTEIN IN WHIE LOCUS"/>
    <property type="match status" value="1"/>
</dbReference>
<dbReference type="EMBL" id="RSDW01000001">
    <property type="protein sequence ID" value="RSL17061.1"/>
    <property type="molecule type" value="Genomic_DNA"/>
</dbReference>
<dbReference type="SUPFAM" id="SSF51182">
    <property type="entry name" value="RmlC-like cupins"/>
    <property type="match status" value="1"/>
</dbReference>
<dbReference type="InterPro" id="IPR052044">
    <property type="entry name" value="PKS_Associated_Protein"/>
</dbReference>
<accession>A0A3R9NYU7</accession>
<gene>
    <name evidence="2" type="ORF">EDE15_2589</name>
</gene>
<evidence type="ECO:0000313" key="3">
    <source>
        <dbReference type="Proteomes" id="UP000269669"/>
    </source>
</evidence>
<dbReference type="AlphaFoldDB" id="A0A3R9NYU7"/>
<protein>
    <submittedName>
        <fullName evidence="2">Cupin domain</fullName>
    </submittedName>
</protein>
<dbReference type="Gene3D" id="2.60.120.10">
    <property type="entry name" value="Jelly Rolls"/>
    <property type="match status" value="1"/>
</dbReference>
<dbReference type="Proteomes" id="UP000269669">
    <property type="component" value="Unassembled WGS sequence"/>
</dbReference>
<reference evidence="2 3" key="1">
    <citation type="submission" date="2018-12" db="EMBL/GenBank/DDBJ databases">
        <title>Sequencing of bacterial isolates from soil warming experiment in Harvard Forest, Massachusetts, USA.</title>
        <authorList>
            <person name="Deangelis K."/>
        </authorList>
    </citation>
    <scope>NUCLEOTIDE SEQUENCE [LARGE SCALE GENOMIC DNA]</scope>
    <source>
        <strain evidence="2 3">EB153</strain>
    </source>
</reference>
<keyword evidence="3" id="KW-1185">Reference proteome</keyword>
<proteinExistence type="predicted"/>
<sequence>MLQQEPISLELACAALSELWSPRVVGQVNDQYIKVAKIQGEFPWHQHDQEDEMFFVLRGQLRIGRSDADGGPVFVRPGEFFVVPRGVRHNTSATEETWIALIETVSTLHTGTEQTPFTRSIEEQLAPNR</sequence>